<keyword evidence="2" id="KW-1185">Reference proteome</keyword>
<name>A0A0D0D880_9AGAM</name>
<gene>
    <name evidence="1" type="ORF">PAXRUDRAFT_829227</name>
</gene>
<sequence length="56" mass="6486">MASKYSCESFEQELPSRTILWSHTDILPLITTPVPCHHGPLCYDWHLHINYSGGFR</sequence>
<reference evidence="2" key="2">
    <citation type="submission" date="2015-01" db="EMBL/GenBank/DDBJ databases">
        <title>Evolutionary Origins and Diversification of the Mycorrhizal Mutualists.</title>
        <authorList>
            <consortium name="DOE Joint Genome Institute"/>
            <consortium name="Mycorrhizal Genomics Consortium"/>
            <person name="Kohler A."/>
            <person name="Kuo A."/>
            <person name="Nagy L.G."/>
            <person name="Floudas D."/>
            <person name="Copeland A."/>
            <person name="Barry K.W."/>
            <person name="Cichocki N."/>
            <person name="Veneault-Fourrey C."/>
            <person name="LaButti K."/>
            <person name="Lindquist E.A."/>
            <person name="Lipzen A."/>
            <person name="Lundell T."/>
            <person name="Morin E."/>
            <person name="Murat C."/>
            <person name="Riley R."/>
            <person name="Ohm R."/>
            <person name="Sun H."/>
            <person name="Tunlid A."/>
            <person name="Henrissat B."/>
            <person name="Grigoriev I.V."/>
            <person name="Hibbett D.S."/>
            <person name="Martin F."/>
        </authorList>
    </citation>
    <scope>NUCLEOTIDE SEQUENCE [LARGE SCALE GENOMIC DNA]</scope>
    <source>
        <strain evidence="2">Ve08.2h10</strain>
    </source>
</reference>
<dbReference type="Proteomes" id="UP000054538">
    <property type="component" value="Unassembled WGS sequence"/>
</dbReference>
<dbReference type="HOGENOM" id="CLU_3014841_0_0_1"/>
<protein>
    <submittedName>
        <fullName evidence="1">Uncharacterized protein</fullName>
    </submittedName>
</protein>
<organism evidence="1 2">
    <name type="scientific">Paxillus rubicundulus Ve08.2h10</name>
    <dbReference type="NCBI Taxonomy" id="930991"/>
    <lineage>
        <taxon>Eukaryota</taxon>
        <taxon>Fungi</taxon>
        <taxon>Dikarya</taxon>
        <taxon>Basidiomycota</taxon>
        <taxon>Agaricomycotina</taxon>
        <taxon>Agaricomycetes</taxon>
        <taxon>Agaricomycetidae</taxon>
        <taxon>Boletales</taxon>
        <taxon>Paxilineae</taxon>
        <taxon>Paxillaceae</taxon>
        <taxon>Paxillus</taxon>
    </lineage>
</organism>
<dbReference type="InParanoid" id="A0A0D0D880"/>
<reference evidence="1 2" key="1">
    <citation type="submission" date="2014-04" db="EMBL/GenBank/DDBJ databases">
        <authorList>
            <consortium name="DOE Joint Genome Institute"/>
            <person name="Kuo A."/>
            <person name="Kohler A."/>
            <person name="Jargeat P."/>
            <person name="Nagy L.G."/>
            <person name="Floudas D."/>
            <person name="Copeland A."/>
            <person name="Barry K.W."/>
            <person name="Cichocki N."/>
            <person name="Veneault-Fourrey C."/>
            <person name="LaButti K."/>
            <person name="Lindquist E.A."/>
            <person name="Lipzen A."/>
            <person name="Lundell T."/>
            <person name="Morin E."/>
            <person name="Murat C."/>
            <person name="Sun H."/>
            <person name="Tunlid A."/>
            <person name="Henrissat B."/>
            <person name="Grigoriev I.V."/>
            <person name="Hibbett D.S."/>
            <person name="Martin F."/>
            <person name="Nordberg H.P."/>
            <person name="Cantor M.N."/>
            <person name="Hua S.X."/>
        </authorList>
    </citation>
    <scope>NUCLEOTIDE SEQUENCE [LARGE SCALE GENOMIC DNA]</scope>
    <source>
        <strain evidence="1 2">Ve08.2h10</strain>
    </source>
</reference>
<evidence type="ECO:0000313" key="2">
    <source>
        <dbReference type="Proteomes" id="UP000054538"/>
    </source>
</evidence>
<accession>A0A0D0D880</accession>
<proteinExistence type="predicted"/>
<dbReference type="AlphaFoldDB" id="A0A0D0D880"/>
<evidence type="ECO:0000313" key="1">
    <source>
        <dbReference type="EMBL" id="KIK93172.1"/>
    </source>
</evidence>
<dbReference type="EMBL" id="KN825207">
    <property type="protein sequence ID" value="KIK93172.1"/>
    <property type="molecule type" value="Genomic_DNA"/>
</dbReference>